<dbReference type="InterPro" id="IPR029016">
    <property type="entry name" value="GAF-like_dom_sf"/>
</dbReference>
<dbReference type="Proteomes" id="UP000001557">
    <property type="component" value="Chromosome"/>
</dbReference>
<proteinExistence type="predicted"/>
<dbReference type="NCBIfam" id="TIGR00254">
    <property type="entry name" value="GGDEF"/>
    <property type="match status" value="1"/>
</dbReference>
<reference evidence="6 7" key="1">
    <citation type="submission" date="2007-02" db="EMBL/GenBank/DDBJ databases">
        <title>Complete sequence of chromosome of Shewanella baltica OS155.</title>
        <authorList>
            <consortium name="US DOE Joint Genome Institute"/>
            <person name="Copeland A."/>
            <person name="Lucas S."/>
            <person name="Lapidus A."/>
            <person name="Barry K."/>
            <person name="Detter J.C."/>
            <person name="Glavina del Rio T."/>
            <person name="Hammon N."/>
            <person name="Israni S."/>
            <person name="Dalin E."/>
            <person name="Tice H."/>
            <person name="Pitluck S."/>
            <person name="Sims D.R."/>
            <person name="Brettin T."/>
            <person name="Bruce D."/>
            <person name="Han C."/>
            <person name="Tapia R."/>
            <person name="Brainard J."/>
            <person name="Schmutz J."/>
            <person name="Larimer F."/>
            <person name="Land M."/>
            <person name="Hauser L."/>
            <person name="Kyrpides N."/>
            <person name="Mikhailova N."/>
            <person name="Brettar I."/>
            <person name="Klappenbach J."/>
            <person name="Konstantinidis K."/>
            <person name="Rodrigues J."/>
            <person name="Tiedje J."/>
            <person name="Richardson P."/>
        </authorList>
    </citation>
    <scope>NUCLEOTIDE SEQUENCE [LARGE SCALE GENOMIC DNA]</scope>
    <source>
        <strain evidence="7">OS155 / ATCC BAA-1091</strain>
    </source>
</reference>
<feature type="transmembrane region" description="Helical" evidence="4">
    <location>
        <begin position="143"/>
        <end position="165"/>
    </location>
</feature>
<dbReference type="GO" id="GO:0043709">
    <property type="term" value="P:cell adhesion involved in single-species biofilm formation"/>
    <property type="evidence" value="ECO:0007669"/>
    <property type="project" value="TreeGrafter"/>
</dbReference>
<keyword evidence="4" id="KW-0472">Membrane</keyword>
<feature type="domain" description="GGDEF" evidence="5">
    <location>
        <begin position="466"/>
        <end position="605"/>
    </location>
</feature>
<dbReference type="SUPFAM" id="SSF55073">
    <property type="entry name" value="Nucleotide cyclase"/>
    <property type="match status" value="1"/>
</dbReference>
<dbReference type="AlphaFoldDB" id="A3D9T9"/>
<sequence precursor="true">MKHRNHSISHKMTLTIIGVSSFFAVLTMLVQLIWNYQDSIDNATSDIREYSESILPSVAKSLWDVDRSLLSDLLSGLGMMPLVSSVHLDSIDGVTMQLGKPLLTDDESQTLFHYPVTYQDQLIATLTVGLDTNQLYYELWRQLIFIVLGNGLKTLLMIYLILTLVRLMVTDRLSALEDFTNKINLKSLKKLSVPETVTASPDEIAHVALSLKAMYQRIRNDLAINKRHQRALQQQQHLLSDLVKERTKELDWQSQSNQLLAEISLQFLSIDTCNVDKTLTEVCHKIGQLFDVERVSILEFHQQHAYYRSFWTSELHANKVQGISVDNITQLAKKFETESTLVIEDLEALKDFSPQEYEVMKSVGICSIAAFAIKNAGELLGLLSLSTVSRPLNWNAQKKNMLTQFASALNELLLREQKERQMIVLQQALVSANTQLKEMAETDELTGLANRRPFTERLETVLQADTPAGLFMLDVDYFKSYNDTYVHLEGDVVLKRVADALAQCDILPHNALLARIGGEEFALVVEHVTPAQLTAIATQLCYLVEQLNIPHQASPLAVLTISIGCVFLPLDKVSGLKMADVLRRADVCLYRAKDKGRNRVEVEACNTRTY</sequence>
<dbReference type="KEGG" id="sbl:Sbal_4036"/>
<dbReference type="FunFam" id="3.30.70.270:FF:000001">
    <property type="entry name" value="Diguanylate cyclase domain protein"/>
    <property type="match status" value="1"/>
</dbReference>
<evidence type="ECO:0000256" key="1">
    <source>
        <dbReference type="ARBA" id="ARBA00001946"/>
    </source>
</evidence>
<dbReference type="SUPFAM" id="SSF55781">
    <property type="entry name" value="GAF domain-like"/>
    <property type="match status" value="1"/>
</dbReference>
<dbReference type="HOGENOM" id="CLU_455527_0_0_6"/>
<dbReference type="STRING" id="325240.Sbal_4036"/>
<organism evidence="6 7">
    <name type="scientific">Shewanella baltica (strain OS155 / ATCC BAA-1091)</name>
    <dbReference type="NCBI Taxonomy" id="325240"/>
    <lineage>
        <taxon>Bacteria</taxon>
        <taxon>Pseudomonadati</taxon>
        <taxon>Pseudomonadota</taxon>
        <taxon>Gammaproteobacteria</taxon>
        <taxon>Alteromonadales</taxon>
        <taxon>Shewanellaceae</taxon>
        <taxon>Shewanella</taxon>
    </lineage>
</organism>
<dbReference type="Gene3D" id="3.30.450.40">
    <property type="match status" value="1"/>
</dbReference>
<name>A3D9T9_SHEB5</name>
<dbReference type="GO" id="GO:0052621">
    <property type="term" value="F:diguanylate cyclase activity"/>
    <property type="evidence" value="ECO:0007669"/>
    <property type="project" value="UniProtKB-EC"/>
</dbReference>
<evidence type="ECO:0000256" key="4">
    <source>
        <dbReference type="SAM" id="Phobius"/>
    </source>
</evidence>
<dbReference type="EC" id="2.7.7.65" evidence="2"/>
<protein>
    <recommendedName>
        <fullName evidence="2">diguanylate cyclase</fullName>
        <ecNumber evidence="2">2.7.7.65</ecNumber>
    </recommendedName>
</protein>
<dbReference type="PANTHER" id="PTHR45138:SF9">
    <property type="entry name" value="DIGUANYLATE CYCLASE DGCM-RELATED"/>
    <property type="match status" value="1"/>
</dbReference>
<evidence type="ECO:0000259" key="5">
    <source>
        <dbReference type="PROSITE" id="PS50887"/>
    </source>
</evidence>
<dbReference type="PROSITE" id="PS50887">
    <property type="entry name" value="GGDEF"/>
    <property type="match status" value="1"/>
</dbReference>
<dbReference type="PANTHER" id="PTHR45138">
    <property type="entry name" value="REGULATORY COMPONENTS OF SENSORY TRANSDUCTION SYSTEM"/>
    <property type="match status" value="1"/>
</dbReference>
<keyword evidence="4" id="KW-0812">Transmembrane</keyword>
<keyword evidence="4" id="KW-1133">Transmembrane helix</keyword>
<gene>
    <name evidence="6" type="ordered locus">Sbal_4036</name>
</gene>
<feature type="transmembrane region" description="Helical" evidence="4">
    <location>
        <begin position="12"/>
        <end position="34"/>
    </location>
</feature>
<evidence type="ECO:0000313" key="7">
    <source>
        <dbReference type="Proteomes" id="UP000001557"/>
    </source>
</evidence>
<dbReference type="GO" id="GO:0005886">
    <property type="term" value="C:plasma membrane"/>
    <property type="evidence" value="ECO:0007669"/>
    <property type="project" value="TreeGrafter"/>
</dbReference>
<accession>A3D9T9</accession>
<dbReference type="CDD" id="cd01949">
    <property type="entry name" value="GGDEF"/>
    <property type="match status" value="1"/>
</dbReference>
<dbReference type="InterPro" id="IPR003018">
    <property type="entry name" value="GAF"/>
</dbReference>
<dbReference type="Pfam" id="PF01590">
    <property type="entry name" value="GAF"/>
    <property type="match status" value="1"/>
</dbReference>
<dbReference type="SMART" id="SM00267">
    <property type="entry name" value="GGDEF"/>
    <property type="match status" value="1"/>
</dbReference>
<dbReference type="GO" id="GO:1902201">
    <property type="term" value="P:negative regulation of bacterial-type flagellum-dependent cell motility"/>
    <property type="evidence" value="ECO:0007669"/>
    <property type="project" value="TreeGrafter"/>
</dbReference>
<evidence type="ECO:0000256" key="2">
    <source>
        <dbReference type="ARBA" id="ARBA00012528"/>
    </source>
</evidence>
<dbReference type="EMBL" id="CP000563">
    <property type="protein sequence ID" value="ABN63502.1"/>
    <property type="molecule type" value="Genomic_DNA"/>
</dbReference>
<comment type="cofactor">
    <cofactor evidence="1">
        <name>Mg(2+)</name>
        <dbReference type="ChEBI" id="CHEBI:18420"/>
    </cofactor>
</comment>
<comment type="catalytic activity">
    <reaction evidence="3">
        <text>2 GTP = 3',3'-c-di-GMP + 2 diphosphate</text>
        <dbReference type="Rhea" id="RHEA:24898"/>
        <dbReference type="ChEBI" id="CHEBI:33019"/>
        <dbReference type="ChEBI" id="CHEBI:37565"/>
        <dbReference type="ChEBI" id="CHEBI:58805"/>
        <dbReference type="EC" id="2.7.7.65"/>
    </reaction>
</comment>
<evidence type="ECO:0000313" key="6">
    <source>
        <dbReference type="EMBL" id="ABN63502.1"/>
    </source>
</evidence>
<evidence type="ECO:0000256" key="3">
    <source>
        <dbReference type="ARBA" id="ARBA00034247"/>
    </source>
</evidence>
<dbReference type="InterPro" id="IPR000160">
    <property type="entry name" value="GGDEF_dom"/>
</dbReference>
<dbReference type="InterPro" id="IPR043128">
    <property type="entry name" value="Rev_trsase/Diguanyl_cyclase"/>
</dbReference>
<dbReference type="Gene3D" id="3.30.70.270">
    <property type="match status" value="1"/>
</dbReference>
<dbReference type="InterPro" id="IPR050469">
    <property type="entry name" value="Diguanylate_Cyclase"/>
</dbReference>
<keyword evidence="7" id="KW-1185">Reference proteome</keyword>
<dbReference type="InterPro" id="IPR029787">
    <property type="entry name" value="Nucleotide_cyclase"/>
</dbReference>
<dbReference type="Pfam" id="PF00990">
    <property type="entry name" value="GGDEF"/>
    <property type="match status" value="1"/>
</dbReference>